<dbReference type="AlphaFoldDB" id="A0A1W2EXD1"/>
<protein>
    <submittedName>
        <fullName evidence="1">Uncharacterized protein</fullName>
    </submittedName>
</protein>
<proteinExistence type="predicted"/>
<dbReference type="EMBL" id="FWYB01000017">
    <property type="protein sequence ID" value="SMD14290.1"/>
    <property type="molecule type" value="Genomic_DNA"/>
</dbReference>
<keyword evidence="2" id="KW-1185">Reference proteome</keyword>
<evidence type="ECO:0000313" key="2">
    <source>
        <dbReference type="Proteomes" id="UP000192678"/>
    </source>
</evidence>
<dbReference type="PROSITE" id="PS51318">
    <property type="entry name" value="TAT"/>
    <property type="match status" value="1"/>
</dbReference>
<evidence type="ECO:0000313" key="1">
    <source>
        <dbReference type="EMBL" id="SMD14290.1"/>
    </source>
</evidence>
<dbReference type="InterPro" id="IPR011050">
    <property type="entry name" value="Pectin_lyase_fold/virulence"/>
</dbReference>
<dbReference type="OrthoDB" id="1392576at2"/>
<dbReference type="SUPFAM" id="SSF51126">
    <property type="entry name" value="Pectin lyase-like"/>
    <property type="match status" value="1"/>
</dbReference>
<dbReference type="Proteomes" id="UP000192678">
    <property type="component" value="Unassembled WGS sequence"/>
</dbReference>
<name>A0A1W2EXD1_9SPHI</name>
<dbReference type="InterPro" id="IPR012334">
    <property type="entry name" value="Pectin_lyas_fold"/>
</dbReference>
<dbReference type="Gene3D" id="2.160.20.10">
    <property type="entry name" value="Single-stranded right-handed beta-helix, Pectin lyase-like"/>
    <property type="match status" value="1"/>
</dbReference>
<organism evidence="1 2">
    <name type="scientific">Pedobacter nyackensis</name>
    <dbReference type="NCBI Taxonomy" id="475255"/>
    <lineage>
        <taxon>Bacteria</taxon>
        <taxon>Pseudomonadati</taxon>
        <taxon>Bacteroidota</taxon>
        <taxon>Sphingobacteriia</taxon>
        <taxon>Sphingobacteriales</taxon>
        <taxon>Sphingobacteriaceae</taxon>
        <taxon>Pedobacter</taxon>
    </lineage>
</organism>
<dbReference type="InterPro" id="IPR006311">
    <property type="entry name" value="TAT_signal"/>
</dbReference>
<reference evidence="1 2" key="1">
    <citation type="submission" date="2017-04" db="EMBL/GenBank/DDBJ databases">
        <authorList>
            <person name="Afonso C.L."/>
            <person name="Miller P.J."/>
            <person name="Scott M.A."/>
            <person name="Spackman E."/>
            <person name="Goraichik I."/>
            <person name="Dimitrov K.M."/>
            <person name="Suarez D.L."/>
            <person name="Swayne D.E."/>
        </authorList>
    </citation>
    <scope>NUCLEOTIDE SEQUENCE [LARGE SCALE GENOMIC DNA]</scope>
    <source>
        <strain evidence="1 2">DSM 19625</strain>
    </source>
</reference>
<dbReference type="STRING" id="475255.SAMN04488101_11763"/>
<dbReference type="RefSeq" id="WP_084291681.1">
    <property type="nucleotide sequence ID" value="NZ_FWYB01000017.1"/>
</dbReference>
<sequence length="793" mass="88237">MENTFGEDKPVSRRKLLTVFGIAGISAAASGTVMASAKNEQTGRKERYESYSDVNEMIQDSSLKEGSIAQTYGYYETGDGGNANYRIEKPDSKNTDAGPKLNNGLVAVLINTQSINYKMFGAVGDGKNDDSIQIKAAHVYANRINVPVHNYHGEYWLKKANNIEILTDVDWGNTIFHIDETTNSAGIARFKIIPDSAPKPITLNEVEKSGFLKQLKPGVKLMPELAAYKNCLVIVADKNDQIGFRSGAKFDGQSWAREELFYVEEHGSIIGDIAWPFKGYTSLMAYPVDTNYLTVNGGTFYLSGDSPGTKYVRNGFSITRSRTIIQNQWVGLEPGKTDLSMSPRNGFYSFTSVYDVKLENVRLISYEQDREGTAKDVSAGTYGIGAARVLNALFRNVTAEGGPIHWGVFGTNLNKNFKIENCRLNRVDVHFHCWNLSIKDSNIGYRGISVTGGGDLIIENTSCYSRSFINFRRDFGAKWDGNIRLRNCRFIPATTAETAFLDFNPMDFEYKYPLGFGRSIIVENLVVDFSAVSTSESACWLMKIAAFSKTKGGHRLFFPSYIEFRNVMVQGRDKGLRLIEISNPQHYQLAKSGGYDGAYLRTNSSIVFDQVQLENLEAVDAAKVAPVHLSIAQLKDDKYEDQFALYPEIRLIGCHNVVARLGNNVVNAHFQSCSLSSVTGNEQGLMPGGFSFADCTFRPAVKADKTTFFALASSLGTNFTNCTIHPPKINGISKPELTDRYGFIQLNKAVRYNHLNTQLGNEIISYYKTKGLVFKTQFISMLKCHHQLEAENL</sequence>
<gene>
    <name evidence="1" type="ORF">SAMN04488101_11763</name>
</gene>
<accession>A0A1W2EXD1</accession>